<dbReference type="OrthoDB" id="522106at2759"/>
<dbReference type="InterPro" id="IPR048377">
    <property type="entry name" value="TEX55_DD"/>
</dbReference>
<feature type="region of interest" description="Disordered" evidence="1">
    <location>
        <begin position="137"/>
        <end position="287"/>
    </location>
</feature>
<keyword evidence="3" id="KW-1185">Reference proteome</keyword>
<dbReference type="EMBL" id="CAIIXF020000008">
    <property type="protein sequence ID" value="CAH1790734.1"/>
    <property type="molecule type" value="Genomic_DNA"/>
</dbReference>
<dbReference type="SUPFAM" id="SSF47391">
    <property type="entry name" value="Dimerization-anchoring domain of cAMP-dependent PK regulatory subunit"/>
    <property type="match status" value="1"/>
</dbReference>
<protein>
    <submittedName>
        <fullName evidence="2">Uncharacterized protein</fullName>
    </submittedName>
</protein>
<feature type="compositionally biased region" description="Basic and acidic residues" evidence="1">
    <location>
        <begin position="137"/>
        <end position="185"/>
    </location>
</feature>
<dbReference type="InterPro" id="IPR040760">
    <property type="entry name" value="Tex55"/>
</dbReference>
<proteinExistence type="predicted"/>
<organism evidence="2 3">
    <name type="scientific">Owenia fusiformis</name>
    <name type="common">Polychaete worm</name>
    <dbReference type="NCBI Taxonomy" id="6347"/>
    <lineage>
        <taxon>Eukaryota</taxon>
        <taxon>Metazoa</taxon>
        <taxon>Spiralia</taxon>
        <taxon>Lophotrochozoa</taxon>
        <taxon>Annelida</taxon>
        <taxon>Polychaeta</taxon>
        <taxon>Sedentaria</taxon>
        <taxon>Canalipalpata</taxon>
        <taxon>Sabellida</taxon>
        <taxon>Oweniida</taxon>
        <taxon>Oweniidae</taxon>
        <taxon>Owenia</taxon>
    </lineage>
</organism>
<dbReference type="CDD" id="cd22975">
    <property type="entry name" value="DD_TEX55"/>
    <property type="match status" value="1"/>
</dbReference>
<name>A0A8J1XXU1_OWEFU</name>
<sequence>MDASKNEEVFNDNNTTETYITNQNIITDASGLTESQKFDLIKKQLDRAMDLPPEVPGPDHRSDPGDFNPPPNGHNYVQPIEDPYSRAVKYLEKHNILPLFQSLTAGIVEHSPVDPLEFIANEVERLHNEELVIKQKAEQEHQAKLEKRRIEKDKKKKEKEEREKEERENKQQELEEQILKQKEALLQEQQDDNSSSVSQKNDNDETNDATDTENIEEKDTGDNDNINSDVADTGNIEDEDGKINSVDNNDKQSESEVKDSDTGDNHTKNVDTVEKTVEEIDFNKTES</sequence>
<accession>A0A8J1XXU1</accession>
<feature type="region of interest" description="Disordered" evidence="1">
    <location>
        <begin position="49"/>
        <end position="78"/>
    </location>
</feature>
<dbReference type="Pfam" id="PF17819">
    <property type="entry name" value="Tex55"/>
    <property type="match status" value="1"/>
</dbReference>
<reference evidence="2" key="1">
    <citation type="submission" date="2022-03" db="EMBL/GenBank/DDBJ databases">
        <authorList>
            <person name="Martin C."/>
        </authorList>
    </citation>
    <scope>NUCLEOTIDE SEQUENCE</scope>
</reference>
<evidence type="ECO:0000313" key="2">
    <source>
        <dbReference type="EMBL" id="CAH1790734.1"/>
    </source>
</evidence>
<feature type="compositionally biased region" description="Acidic residues" evidence="1">
    <location>
        <begin position="204"/>
        <end position="214"/>
    </location>
</feature>
<feature type="compositionally biased region" description="Basic and acidic residues" evidence="1">
    <location>
        <begin position="248"/>
        <end position="287"/>
    </location>
</feature>
<evidence type="ECO:0000313" key="3">
    <source>
        <dbReference type="Proteomes" id="UP000749559"/>
    </source>
</evidence>
<gene>
    <name evidence="2" type="ORF">OFUS_LOCUS15906</name>
</gene>
<dbReference type="Proteomes" id="UP000749559">
    <property type="component" value="Unassembled WGS sequence"/>
</dbReference>
<dbReference type="AlphaFoldDB" id="A0A8J1XXU1"/>
<comment type="caution">
    <text evidence="2">The sequence shown here is derived from an EMBL/GenBank/DDBJ whole genome shotgun (WGS) entry which is preliminary data.</text>
</comment>
<evidence type="ECO:0000256" key="1">
    <source>
        <dbReference type="SAM" id="MobiDB-lite"/>
    </source>
</evidence>